<dbReference type="Proteomes" id="UP000283841">
    <property type="component" value="Unassembled WGS sequence"/>
</dbReference>
<keyword evidence="5" id="KW-1185">Reference proteome</keyword>
<feature type="region of interest" description="Disordered" evidence="1">
    <location>
        <begin position="43"/>
        <end position="62"/>
    </location>
</feature>
<dbReference type="InterPro" id="IPR037176">
    <property type="entry name" value="Osmotin/thaumatin-like_sf"/>
</dbReference>
<evidence type="ECO:0000256" key="1">
    <source>
        <dbReference type="SAM" id="MobiDB-lite"/>
    </source>
</evidence>
<evidence type="ECO:0000313" key="4">
    <source>
        <dbReference type="EMBL" id="RWQ92021.1"/>
    </source>
</evidence>
<dbReference type="InterPro" id="IPR042517">
    <property type="entry name" value="Glyco_hydro_64_N_2"/>
</dbReference>
<protein>
    <submittedName>
        <fullName evidence="4">Glycoside hydrolase family 64 protein</fullName>
    </submittedName>
</protein>
<dbReference type="InterPro" id="IPR037398">
    <property type="entry name" value="Glyco_hydro_64_fam"/>
</dbReference>
<feature type="signal peptide" evidence="2">
    <location>
        <begin position="1"/>
        <end position="21"/>
    </location>
</feature>
<dbReference type="EMBL" id="RCNU01000015">
    <property type="protein sequence ID" value="RWQ92021.1"/>
    <property type="molecule type" value="Genomic_DNA"/>
</dbReference>
<organism evidence="4 5">
    <name type="scientific">Byssochlamys spectabilis</name>
    <name type="common">Paecilomyces variotii</name>
    <dbReference type="NCBI Taxonomy" id="264951"/>
    <lineage>
        <taxon>Eukaryota</taxon>
        <taxon>Fungi</taxon>
        <taxon>Dikarya</taxon>
        <taxon>Ascomycota</taxon>
        <taxon>Pezizomycotina</taxon>
        <taxon>Eurotiomycetes</taxon>
        <taxon>Eurotiomycetidae</taxon>
        <taxon>Eurotiales</taxon>
        <taxon>Thermoascaceae</taxon>
        <taxon>Paecilomyces</taxon>
    </lineage>
</organism>
<dbReference type="PROSITE" id="PS51257">
    <property type="entry name" value="PROKAR_LIPOPROTEIN"/>
    <property type="match status" value="1"/>
</dbReference>
<dbReference type="Gene3D" id="2.60.110.10">
    <property type="entry name" value="Thaumatin"/>
    <property type="match status" value="1"/>
</dbReference>
<dbReference type="PROSITE" id="PS52006">
    <property type="entry name" value="GH64"/>
    <property type="match status" value="1"/>
</dbReference>
<dbReference type="GO" id="GO:0016787">
    <property type="term" value="F:hydrolase activity"/>
    <property type="evidence" value="ECO:0007669"/>
    <property type="project" value="UniProtKB-KW"/>
</dbReference>
<keyword evidence="2" id="KW-0732">Signal</keyword>
<feature type="region of interest" description="Disordered" evidence="1">
    <location>
        <begin position="414"/>
        <end position="447"/>
    </location>
</feature>
<evidence type="ECO:0000256" key="2">
    <source>
        <dbReference type="SAM" id="SignalP"/>
    </source>
</evidence>
<gene>
    <name evidence="4" type="ORF">C8Q69DRAFT_115237</name>
</gene>
<evidence type="ECO:0000313" key="5">
    <source>
        <dbReference type="Proteomes" id="UP000283841"/>
    </source>
</evidence>
<dbReference type="STRING" id="264951.A0A443HJJ3"/>
<name>A0A443HJJ3_BYSSP</name>
<dbReference type="CDD" id="cd09220">
    <property type="entry name" value="GH64-GluB-like"/>
    <property type="match status" value="1"/>
</dbReference>
<keyword evidence="4" id="KW-0378">Hydrolase</keyword>
<feature type="domain" description="GH64" evidence="3">
    <location>
        <begin position="66"/>
        <end position="443"/>
    </location>
</feature>
<dbReference type="PANTHER" id="PTHR38165">
    <property type="match status" value="1"/>
</dbReference>
<feature type="compositionally biased region" description="Polar residues" evidence="1">
    <location>
        <begin position="53"/>
        <end position="62"/>
    </location>
</feature>
<feature type="chain" id="PRO_5019559046" evidence="2">
    <location>
        <begin position="22"/>
        <end position="447"/>
    </location>
</feature>
<dbReference type="VEuPathDB" id="FungiDB:C8Q69DRAFT_115237"/>
<evidence type="ECO:0000259" key="3">
    <source>
        <dbReference type="PROSITE" id="PS52006"/>
    </source>
</evidence>
<dbReference type="InterPro" id="IPR032477">
    <property type="entry name" value="Glyco_hydro_64"/>
</dbReference>
<reference evidence="4 5" key="1">
    <citation type="journal article" date="2018" name="Front. Microbiol.">
        <title>Genomic and genetic insights into a cosmopolitan fungus, Paecilomyces variotii (Eurotiales).</title>
        <authorList>
            <person name="Urquhart A.S."/>
            <person name="Mondo S.J."/>
            <person name="Makela M.R."/>
            <person name="Hane J.K."/>
            <person name="Wiebenga A."/>
            <person name="He G."/>
            <person name="Mihaltcheva S."/>
            <person name="Pangilinan J."/>
            <person name="Lipzen A."/>
            <person name="Barry K."/>
            <person name="de Vries R.P."/>
            <person name="Grigoriev I.V."/>
            <person name="Idnurm A."/>
        </authorList>
    </citation>
    <scope>NUCLEOTIDE SEQUENCE [LARGE SCALE GENOMIC DNA]</scope>
    <source>
        <strain evidence="4 5">CBS 101075</strain>
    </source>
</reference>
<dbReference type="Pfam" id="PF16483">
    <property type="entry name" value="Glyco_hydro_64"/>
    <property type="match status" value="1"/>
</dbReference>
<proteinExistence type="predicted"/>
<dbReference type="Gene3D" id="3.30.920.50">
    <property type="entry name" value="Beta-1,3-glucanase, C-terminal domain"/>
    <property type="match status" value="1"/>
</dbReference>
<comment type="caution">
    <text evidence="4">The sequence shown here is derived from an EMBL/GenBank/DDBJ whole genome shotgun (WGS) entry which is preliminary data.</text>
</comment>
<dbReference type="PANTHER" id="PTHR38165:SF1">
    <property type="entry name" value="GLUCANASE B"/>
    <property type="match status" value="1"/>
</dbReference>
<dbReference type="GeneID" id="39594431"/>
<dbReference type="AlphaFoldDB" id="A0A443HJJ3"/>
<dbReference type="RefSeq" id="XP_028481666.1">
    <property type="nucleotide sequence ID" value="XM_028625154.1"/>
</dbReference>
<accession>A0A443HJJ3</accession>
<sequence>MRIFSKLAVAIAGVLAACSWAHPVTRLHGRSIVIGPSNSINGTYNAHPHSGKGPSTTNGPLQTQGTAQLPLSIVNNFSGSSVNLYVTGLDDNNQLVMLQPDGSWFYPAGTNGTTIPLPITGNVAIPISGFGTVTNLTLPSYISSARVWFAEGNLEFYTVTVDNILSLVEPSAVNPDDASADVNWGFVELTNTEDAGIYANISYVDFVGLVLGMELLTGNGSIKSADGLESDAVAQICSDLQAQAASDGQPWDKLCVTDTTGNPLRVMAPTDYIGSDATAFSDYWSDYVDKVWTRYTNSTLTINTQSGAGNVNCTVRGDQLTCAGDNRGYSKPVASDIFGCNSGPFLIQASDNDIHKAVVPRLCAAFNRSTLLLSGGNVQPSLGSNYYYTVSPTNYYSKIVHKYESDGKGYAFSYDDVNPTGGDDQSGSVTDADPQLLTVYVGGPPSS</sequence>